<organism evidence="1 2">
    <name type="scientific">Roseateles depolymerans</name>
    <dbReference type="NCBI Taxonomy" id="76731"/>
    <lineage>
        <taxon>Bacteria</taxon>
        <taxon>Pseudomonadati</taxon>
        <taxon>Pseudomonadota</taxon>
        <taxon>Betaproteobacteria</taxon>
        <taxon>Burkholderiales</taxon>
        <taxon>Sphaerotilaceae</taxon>
        <taxon>Roseateles</taxon>
    </lineage>
</organism>
<sequence>MSIEIRQLLIRTQVHPAPAPSPQHRSGLPPAELQRLREQVVADCKTWLADRLRVHGER</sequence>
<dbReference type="STRING" id="76731.RD2015_2589"/>
<evidence type="ECO:0000313" key="2">
    <source>
        <dbReference type="Proteomes" id="UP000060699"/>
    </source>
</evidence>
<dbReference type="OrthoDB" id="9156973at2"/>
<reference evidence="1 2" key="1">
    <citation type="submission" date="2015-12" db="EMBL/GenBank/DDBJ databases">
        <title>Complete genome of Roseateles depolymerans KCTC 42856.</title>
        <authorList>
            <person name="Kim K.M."/>
        </authorList>
    </citation>
    <scope>NUCLEOTIDE SEQUENCE [LARGE SCALE GENOMIC DNA]</scope>
    <source>
        <strain evidence="1 2">KCTC 42856</strain>
    </source>
</reference>
<dbReference type="InterPro" id="IPR045459">
    <property type="entry name" value="DUF5908"/>
</dbReference>
<dbReference type="KEGG" id="rdp:RD2015_2589"/>
<dbReference type="Pfam" id="PF19265">
    <property type="entry name" value="DUF5908"/>
    <property type="match status" value="1"/>
</dbReference>
<dbReference type="Proteomes" id="UP000060699">
    <property type="component" value="Chromosome"/>
</dbReference>
<evidence type="ECO:0000313" key="1">
    <source>
        <dbReference type="EMBL" id="ALV07054.1"/>
    </source>
</evidence>
<dbReference type="AlphaFoldDB" id="A0A0U3L6Z9"/>
<dbReference type="EMBL" id="CP013729">
    <property type="protein sequence ID" value="ALV07054.1"/>
    <property type="molecule type" value="Genomic_DNA"/>
</dbReference>
<proteinExistence type="predicted"/>
<keyword evidence="2" id="KW-1185">Reference proteome</keyword>
<dbReference type="RefSeq" id="WP_157592957.1">
    <property type="nucleotide sequence ID" value="NZ_CP013729.1"/>
</dbReference>
<name>A0A0U3L6Z9_9BURK</name>
<gene>
    <name evidence="1" type="ORF">RD2015_2589</name>
</gene>
<accession>A0A0U3L6Z9</accession>
<protein>
    <submittedName>
        <fullName evidence="1">Uncharacterized protein</fullName>
    </submittedName>
</protein>